<evidence type="ECO:0000256" key="6">
    <source>
        <dbReference type="SAM" id="MobiDB-lite"/>
    </source>
</evidence>
<dbReference type="GO" id="GO:0005576">
    <property type="term" value="C:extracellular region"/>
    <property type="evidence" value="ECO:0007669"/>
    <property type="project" value="UniProtKB-SubCell"/>
</dbReference>
<reference evidence="10" key="1">
    <citation type="submission" date="2018-09" db="EMBL/GenBank/DDBJ databases">
        <authorList>
            <person name="Zhu H."/>
        </authorList>
    </citation>
    <scope>NUCLEOTIDE SEQUENCE [LARGE SCALE GENOMIC DNA]</scope>
    <source>
        <strain evidence="10">K2R23-3</strain>
    </source>
</reference>
<comment type="function">
    <text evidence="5">Required for morphogenesis and for the elongation of the flagellar filament by facilitating polymerization of the flagellin monomers at the tip of growing filament. Forms a capping structure, which prevents flagellin subunits (transported through the central channel of the flagellum) from leaking out without polymerization at the distal end.</text>
</comment>
<dbReference type="NCBIfam" id="NF005833">
    <property type="entry name" value="PRK07737.1"/>
    <property type="match status" value="1"/>
</dbReference>
<keyword evidence="9" id="KW-0282">Flagellum</keyword>
<evidence type="ECO:0000256" key="4">
    <source>
        <dbReference type="ARBA" id="ARBA00023143"/>
    </source>
</evidence>
<keyword evidence="10" id="KW-1185">Reference proteome</keyword>
<dbReference type="Pfam" id="PF02465">
    <property type="entry name" value="FliD_N"/>
    <property type="match status" value="1"/>
</dbReference>
<dbReference type="Proteomes" id="UP000265725">
    <property type="component" value="Chromosome"/>
</dbReference>
<dbReference type="AlphaFoldDB" id="A0A385YQD0"/>
<dbReference type="InterPro" id="IPR003481">
    <property type="entry name" value="FliD_N"/>
</dbReference>
<feature type="region of interest" description="Disordered" evidence="6">
    <location>
        <begin position="292"/>
        <end position="312"/>
    </location>
</feature>
<dbReference type="GO" id="GO:0071973">
    <property type="term" value="P:bacterial-type flagellum-dependent cell motility"/>
    <property type="evidence" value="ECO:0007669"/>
    <property type="project" value="TreeGrafter"/>
</dbReference>
<feature type="domain" description="Flagellar hook-associated protein 2 N-terminal" evidence="7">
    <location>
        <begin position="11"/>
        <end position="105"/>
    </location>
</feature>
<organism evidence="9 10">
    <name type="scientific">Paenisporosarcina cavernae</name>
    <dbReference type="NCBI Taxonomy" id="2320858"/>
    <lineage>
        <taxon>Bacteria</taxon>
        <taxon>Bacillati</taxon>
        <taxon>Bacillota</taxon>
        <taxon>Bacilli</taxon>
        <taxon>Bacillales</taxon>
        <taxon>Caryophanaceae</taxon>
        <taxon>Paenisporosarcina</taxon>
    </lineage>
</organism>
<evidence type="ECO:0000313" key="9">
    <source>
        <dbReference type="EMBL" id="AYC28959.1"/>
    </source>
</evidence>
<evidence type="ECO:0000256" key="2">
    <source>
        <dbReference type="ARBA" id="ARBA00011255"/>
    </source>
</evidence>
<dbReference type="Pfam" id="PF07195">
    <property type="entry name" value="FliD_C"/>
    <property type="match status" value="1"/>
</dbReference>
<evidence type="ECO:0000259" key="7">
    <source>
        <dbReference type="Pfam" id="PF02465"/>
    </source>
</evidence>
<gene>
    <name evidence="9" type="ORF">D3873_03385</name>
</gene>
<proteinExistence type="inferred from homology"/>
<evidence type="ECO:0000256" key="1">
    <source>
        <dbReference type="ARBA" id="ARBA00009764"/>
    </source>
</evidence>
<dbReference type="RefSeq" id="WP_119882701.1">
    <property type="nucleotide sequence ID" value="NZ_CP032418.1"/>
</dbReference>
<dbReference type="GO" id="GO:0009421">
    <property type="term" value="C:bacterial-type flagellum filament cap"/>
    <property type="evidence" value="ECO:0007669"/>
    <property type="project" value="InterPro"/>
</dbReference>
<keyword evidence="9" id="KW-0969">Cilium</keyword>
<dbReference type="PANTHER" id="PTHR30288">
    <property type="entry name" value="FLAGELLAR CAP/ASSEMBLY PROTEIN FLID"/>
    <property type="match status" value="1"/>
</dbReference>
<keyword evidence="9" id="KW-0966">Cell projection</keyword>
<keyword evidence="3 5" id="KW-0175">Coiled coil</keyword>
<dbReference type="GO" id="GO:0007155">
    <property type="term" value="P:cell adhesion"/>
    <property type="evidence" value="ECO:0007669"/>
    <property type="project" value="InterPro"/>
</dbReference>
<dbReference type="GO" id="GO:0009424">
    <property type="term" value="C:bacterial-type flagellum hook"/>
    <property type="evidence" value="ECO:0007669"/>
    <property type="project" value="UniProtKB-UniRule"/>
</dbReference>
<comment type="similarity">
    <text evidence="1 5">Belongs to the FliD family.</text>
</comment>
<dbReference type="OrthoDB" id="9776025at2"/>
<evidence type="ECO:0000256" key="3">
    <source>
        <dbReference type="ARBA" id="ARBA00023054"/>
    </source>
</evidence>
<dbReference type="InterPro" id="IPR040026">
    <property type="entry name" value="FliD"/>
</dbReference>
<name>A0A385YQD0_9BACL</name>
<keyword evidence="4 5" id="KW-0975">Bacterial flagellum</keyword>
<evidence type="ECO:0000259" key="8">
    <source>
        <dbReference type="Pfam" id="PF07195"/>
    </source>
</evidence>
<dbReference type="EMBL" id="CP032418">
    <property type="protein sequence ID" value="AYC28959.1"/>
    <property type="molecule type" value="Genomic_DNA"/>
</dbReference>
<feature type="coiled-coil region" evidence="5">
    <location>
        <begin position="402"/>
        <end position="429"/>
    </location>
</feature>
<dbReference type="PANTHER" id="PTHR30288:SF0">
    <property type="entry name" value="FLAGELLAR HOOK-ASSOCIATED PROTEIN 2"/>
    <property type="match status" value="1"/>
</dbReference>
<dbReference type="InterPro" id="IPR010809">
    <property type="entry name" value="FliD_C"/>
</dbReference>
<evidence type="ECO:0000256" key="5">
    <source>
        <dbReference type="RuleBase" id="RU362066"/>
    </source>
</evidence>
<comment type="subcellular location">
    <subcellularLocation>
        <location evidence="5">Secreted</location>
    </subcellularLocation>
    <subcellularLocation>
        <location evidence="5">Bacterial flagellum</location>
    </subcellularLocation>
</comment>
<evidence type="ECO:0000313" key="10">
    <source>
        <dbReference type="Proteomes" id="UP000265725"/>
    </source>
</evidence>
<dbReference type="InterPro" id="IPR010810">
    <property type="entry name" value="Flagellin_hook_IN_motif"/>
</dbReference>
<keyword evidence="5" id="KW-0964">Secreted</keyword>
<feature type="domain" description="Flagellar hook-associated protein 2 C-terminal" evidence="8">
    <location>
        <begin position="217"/>
        <end position="480"/>
    </location>
</feature>
<comment type="subunit">
    <text evidence="2 5">Homopentamer.</text>
</comment>
<accession>A0A385YQD0</accession>
<protein>
    <recommendedName>
        <fullName evidence="5">Flagellar hook-associated protein 2</fullName>
        <shortName evidence="5">HAP2</shortName>
    </recommendedName>
    <alternativeName>
        <fullName evidence="5">Flagellar cap protein</fullName>
    </alternativeName>
</protein>
<dbReference type="KEGG" id="paek:D3873_03385"/>
<dbReference type="Pfam" id="PF07196">
    <property type="entry name" value="Flagellin_IN"/>
    <property type="match status" value="1"/>
</dbReference>
<sequence>MTPMRIGGLASGMDIDQIVGDLMKAERIPLDKLFQNKKRFEWQRDAFREINTKLNTFDRFVFDNFSLSSNFRKSTVTSTNEDLISATTSGSGALTVNSVDQLASSSYGVGTNPLKPAASSTIGVDATVSLSVIQTDGSMKDVSLSFLSTDKVSDVVTKINNSNGGVTAFYDEISGQFSLSAKASGNNTNGAEIIETGGTNFFQTQFGFSSNDLAANGTNAILTVNGATIERTSNSFSLAGFNLNLKGTTTTTVTLSAATDVENMVDKVKGFVEKYNELISGLNSQLKEKKYRDFPPLSDEQRKDMSEKEQELWDEKSKSGILKNDAILRNGLSEIRNSLYGRVDGLGDNIVDTFAEMGITTSSNFTDGGQLVIDESKLRKAIIENPDNVTKTFSNSGEKTAIDDTRGIAQRLRDSLKDLTKNIEKKAGKSTSTDQQYSIGKNLITTEDSIRTFTNRLQDIESRYWRQFTAMEKAISQANQQSAFLMGQFGGGM</sequence>